<name>A0A9P6F8A6_9FUNG</name>
<proteinExistence type="predicted"/>
<feature type="compositionally biased region" description="Basic and acidic residues" evidence="1">
    <location>
        <begin position="39"/>
        <end position="48"/>
    </location>
</feature>
<evidence type="ECO:0000256" key="1">
    <source>
        <dbReference type="SAM" id="MobiDB-lite"/>
    </source>
</evidence>
<dbReference type="PANTHER" id="PTHR38702">
    <property type="entry name" value="CALPONIN-HOMOLOGY (CH) DOMAIN-CONTAINING PROTEIN"/>
    <property type="match status" value="1"/>
</dbReference>
<gene>
    <name evidence="2" type="ORF">EC957_011744</name>
</gene>
<sequence length="521" mass="58945">MRKTADSYIFYLFRLHRQKRERSSTVGGIGVYDDLDTRQLDHHDEPHHGKQQQLPSTSYNNIPPPAGYRMSALKFAEGYVKPRQVRLLSSSARKRASIRALGSITYLQKYYASGGVICEGVLNFDFAKMSFVDSIGPRAGLMAPSPEVLLRNCHEDIQQVLEIWGIISYPSPSAHSGNGRQYHDQSPLDSPISVDENEMSRQLGHGKEFSNSSLNTQQQHRYDNVSVDMLALLESSTKAISSIRTYSMHAPVLSASALIIHRQAALSVIEMLSLMEQYNRVLDSENEMDHPEDYCYARLSFGDLEAERAEMKEYLAIVQEHLFKPQVEKIETQLEQLLISSGTGNDGSEAATQALPKWINDDEWTTEEGEQISLDRCHAFLEFFKPATRDSLPSPSTDKTAFLKALSDGYVVCMVFNAFIRLTNMPFGVVDKAHEDTTRTWRGADNWRFLIQACKFRLEFKIDQCSFNPIDIVKQTDLGRQQLETWVKLIVMRGIHEAKETLAAKKAESPVLAPTVFSLDF</sequence>
<comment type="caution">
    <text evidence="2">The sequence shown here is derived from an EMBL/GenBank/DDBJ whole genome shotgun (WGS) entry which is preliminary data.</text>
</comment>
<evidence type="ECO:0000313" key="3">
    <source>
        <dbReference type="Proteomes" id="UP000723463"/>
    </source>
</evidence>
<keyword evidence="3" id="KW-1185">Reference proteome</keyword>
<feature type="region of interest" description="Disordered" evidence="1">
    <location>
        <begin position="39"/>
        <end position="59"/>
    </location>
</feature>
<evidence type="ECO:0008006" key="4">
    <source>
        <dbReference type="Google" id="ProtNLM"/>
    </source>
</evidence>
<dbReference type="CDD" id="cd00014">
    <property type="entry name" value="CH_SF"/>
    <property type="match status" value="1"/>
</dbReference>
<accession>A0A9P6F8A6</accession>
<reference evidence="2" key="1">
    <citation type="journal article" date="2020" name="Fungal Divers.">
        <title>Resolving the Mortierellaceae phylogeny through synthesis of multi-gene phylogenetics and phylogenomics.</title>
        <authorList>
            <person name="Vandepol N."/>
            <person name="Liber J."/>
            <person name="Desiro A."/>
            <person name="Na H."/>
            <person name="Kennedy M."/>
            <person name="Barry K."/>
            <person name="Grigoriev I.V."/>
            <person name="Miller A.N."/>
            <person name="O'Donnell K."/>
            <person name="Stajich J.E."/>
            <person name="Bonito G."/>
        </authorList>
    </citation>
    <scope>NUCLEOTIDE SEQUENCE</scope>
    <source>
        <strain evidence="2">NRRL 2591</strain>
    </source>
</reference>
<dbReference type="AlphaFoldDB" id="A0A9P6F8A6"/>
<organism evidence="2 3">
    <name type="scientific">Mortierella hygrophila</name>
    <dbReference type="NCBI Taxonomy" id="979708"/>
    <lineage>
        <taxon>Eukaryota</taxon>
        <taxon>Fungi</taxon>
        <taxon>Fungi incertae sedis</taxon>
        <taxon>Mucoromycota</taxon>
        <taxon>Mortierellomycotina</taxon>
        <taxon>Mortierellomycetes</taxon>
        <taxon>Mortierellales</taxon>
        <taxon>Mortierellaceae</taxon>
        <taxon>Mortierella</taxon>
    </lineage>
</organism>
<dbReference type="EMBL" id="JAAAXW010000085">
    <property type="protein sequence ID" value="KAF9544738.1"/>
    <property type="molecule type" value="Genomic_DNA"/>
</dbReference>
<protein>
    <recommendedName>
        <fullName evidence="4">Calponin-homology (CH) domain-containing protein</fullName>
    </recommendedName>
</protein>
<evidence type="ECO:0000313" key="2">
    <source>
        <dbReference type="EMBL" id="KAF9544738.1"/>
    </source>
</evidence>
<dbReference type="PANTHER" id="PTHR38702:SF1">
    <property type="entry name" value="CALPONIN-HOMOLOGY (CH) DOMAIN-CONTAINING PROTEIN"/>
    <property type="match status" value="1"/>
</dbReference>
<dbReference type="Proteomes" id="UP000723463">
    <property type="component" value="Unassembled WGS sequence"/>
</dbReference>